<protein>
    <submittedName>
        <fullName evidence="2">Glutathione S-transferase-like protein ustS</fullName>
    </submittedName>
</protein>
<dbReference type="Proteomes" id="UP000076154">
    <property type="component" value="Unassembled WGS sequence"/>
</dbReference>
<evidence type="ECO:0000259" key="1">
    <source>
        <dbReference type="PROSITE" id="PS50404"/>
    </source>
</evidence>
<dbReference type="EMBL" id="LUEZ02000110">
    <property type="protein sequence ID" value="RDB17589.1"/>
    <property type="molecule type" value="Genomic_DNA"/>
</dbReference>
<dbReference type="InterPro" id="IPR054416">
    <property type="entry name" value="GST_UstS-like_C"/>
</dbReference>
<evidence type="ECO:0000313" key="3">
    <source>
        <dbReference type="Proteomes" id="UP000076154"/>
    </source>
</evidence>
<dbReference type="InterPro" id="IPR004045">
    <property type="entry name" value="Glutathione_S-Trfase_N"/>
</dbReference>
<dbReference type="STRING" id="39966.A0A369J696"/>
<proteinExistence type="predicted"/>
<dbReference type="InterPro" id="IPR036249">
    <property type="entry name" value="Thioredoxin-like_sf"/>
</dbReference>
<dbReference type="AlphaFoldDB" id="A0A369J696"/>
<name>A0A369J696_HYPMA</name>
<dbReference type="Gene3D" id="1.20.1050.10">
    <property type="match status" value="1"/>
</dbReference>
<accession>A0A369J696</accession>
<dbReference type="Pfam" id="PF13409">
    <property type="entry name" value="GST_N_2"/>
    <property type="match status" value="1"/>
</dbReference>
<comment type="caution">
    <text evidence="2">The sequence shown here is derived from an EMBL/GenBank/DDBJ whole genome shotgun (WGS) entry which is preliminary data.</text>
</comment>
<gene>
    <name evidence="2" type="primary">ustS_2</name>
    <name evidence="2" type="ORF">Hypma_001127</name>
</gene>
<dbReference type="SUPFAM" id="SSF52833">
    <property type="entry name" value="Thioredoxin-like"/>
    <property type="match status" value="1"/>
</dbReference>
<feature type="domain" description="GST N-terminal" evidence="1">
    <location>
        <begin position="69"/>
        <end position="168"/>
    </location>
</feature>
<dbReference type="Gene3D" id="3.40.30.10">
    <property type="entry name" value="Glutaredoxin"/>
    <property type="match status" value="1"/>
</dbReference>
<dbReference type="GO" id="GO:0016740">
    <property type="term" value="F:transferase activity"/>
    <property type="evidence" value="ECO:0007669"/>
    <property type="project" value="UniProtKB-KW"/>
</dbReference>
<dbReference type="PROSITE" id="PS50404">
    <property type="entry name" value="GST_NTER"/>
    <property type="match status" value="1"/>
</dbReference>
<dbReference type="InParanoid" id="A0A369J696"/>
<keyword evidence="3" id="KW-1185">Reference proteome</keyword>
<evidence type="ECO:0000313" key="2">
    <source>
        <dbReference type="EMBL" id="RDB17589.1"/>
    </source>
</evidence>
<organism evidence="2 3">
    <name type="scientific">Hypsizygus marmoreus</name>
    <name type="common">White beech mushroom</name>
    <name type="synonym">Agaricus marmoreus</name>
    <dbReference type="NCBI Taxonomy" id="39966"/>
    <lineage>
        <taxon>Eukaryota</taxon>
        <taxon>Fungi</taxon>
        <taxon>Dikarya</taxon>
        <taxon>Basidiomycota</taxon>
        <taxon>Agaricomycotina</taxon>
        <taxon>Agaricomycetes</taxon>
        <taxon>Agaricomycetidae</taxon>
        <taxon>Agaricales</taxon>
        <taxon>Tricholomatineae</taxon>
        <taxon>Lyophyllaceae</taxon>
        <taxon>Hypsizygus</taxon>
    </lineage>
</organism>
<dbReference type="Pfam" id="PF22041">
    <property type="entry name" value="GST_C_7"/>
    <property type="match status" value="1"/>
</dbReference>
<dbReference type="OrthoDB" id="4951845at2759"/>
<sequence>MDGGSSNDDILTGARCSDPIIKNRMRHCPIYMSLPPATKMRAFVRHLRPASKPKQMSTKTQSLITLFDIPTAKGAETWSPNVWRIRMALNYKRLPYQTQWVEYPDIGKVGQEIGAKPTTPNPDGSGTLLWTCPMIIDPNHIDSDGKPTVISDSIVIAKYLDEVYPERKVIPEGTDALYNVWSQFIGQNITGKLASLLVPLCPNVLSERGKEYFITTREKWWGPLDKMCPDREKGWAGVQEGLNKVAAALDANGEGDEKRLRVIPGREWYADFTLIAPLLWASTIVDKKELEALRGWNDGRWGKILDSHAEVLRIE</sequence>
<reference evidence="2" key="1">
    <citation type="submission" date="2018-04" db="EMBL/GenBank/DDBJ databases">
        <title>Whole genome sequencing of Hypsizygus marmoreus.</title>
        <authorList>
            <person name="Choi I.-G."/>
            <person name="Min B."/>
            <person name="Kim J.-G."/>
            <person name="Kim S."/>
            <person name="Oh Y.-L."/>
            <person name="Kong W.-S."/>
            <person name="Park H."/>
            <person name="Jeong J."/>
            <person name="Song E.-S."/>
        </authorList>
    </citation>
    <scope>NUCLEOTIDE SEQUENCE [LARGE SCALE GENOMIC DNA]</scope>
    <source>
        <strain evidence="2">51987-8</strain>
    </source>
</reference>